<protein>
    <recommendedName>
        <fullName evidence="9">Auxin efflux carrier family protein</fullName>
    </recommendedName>
</protein>
<organism evidence="7 8">
    <name type="scientific">Sphagnum troendelagicum</name>
    <dbReference type="NCBI Taxonomy" id="128251"/>
    <lineage>
        <taxon>Eukaryota</taxon>
        <taxon>Viridiplantae</taxon>
        <taxon>Streptophyta</taxon>
        <taxon>Embryophyta</taxon>
        <taxon>Bryophyta</taxon>
        <taxon>Sphagnophytina</taxon>
        <taxon>Sphagnopsida</taxon>
        <taxon>Sphagnales</taxon>
        <taxon>Sphagnaceae</taxon>
        <taxon>Sphagnum</taxon>
    </lineage>
</organism>
<evidence type="ECO:0000313" key="7">
    <source>
        <dbReference type="EMBL" id="CAK9225350.1"/>
    </source>
</evidence>
<evidence type="ECO:0000313" key="8">
    <source>
        <dbReference type="Proteomes" id="UP001497512"/>
    </source>
</evidence>
<feature type="transmembrane region" description="Helical" evidence="6">
    <location>
        <begin position="146"/>
        <end position="165"/>
    </location>
</feature>
<dbReference type="PANTHER" id="PTHR31419:SF1">
    <property type="entry name" value="PROTEIN PIN-LIKES 6"/>
    <property type="match status" value="1"/>
</dbReference>
<reference evidence="7" key="1">
    <citation type="submission" date="2024-02" db="EMBL/GenBank/DDBJ databases">
        <authorList>
            <consortium name="ELIXIR-Norway"/>
            <consortium name="Elixir Norway"/>
        </authorList>
    </citation>
    <scope>NUCLEOTIDE SEQUENCE</scope>
</reference>
<feature type="transmembrane region" description="Helical" evidence="6">
    <location>
        <begin position="73"/>
        <end position="95"/>
    </location>
</feature>
<feature type="transmembrane region" description="Helical" evidence="6">
    <location>
        <begin position="323"/>
        <end position="347"/>
    </location>
</feature>
<dbReference type="InterPro" id="IPR039305">
    <property type="entry name" value="PILS2/6"/>
</dbReference>
<evidence type="ECO:0000256" key="4">
    <source>
        <dbReference type="ARBA" id="ARBA00023136"/>
    </source>
</evidence>
<evidence type="ECO:0000256" key="2">
    <source>
        <dbReference type="ARBA" id="ARBA00022692"/>
    </source>
</evidence>
<accession>A0ABP0UM02</accession>
<sequence length="416" mass="45501">MPSLQAVLVMACVPIVKILIMCGIGTFLALPSVNVFPLDARKHLNKLVYLVFTPALVFTRLAEAVTLHQLIAWWYMPINVLFCFTLGALLGSLVVKYCKPPKHLNHLTIACCSAGNTGNLLMVLIPGICIEKDSPFGDSNVCSENGLAYVSFGMWMAIVLVWTFIHHLMKPIHGTYELGYDNSSLIVANSNMDNTIMGQELLDDPSLIHSNKMTPSETLISSNHSTSTITTMDHEIFSLQGRLMKIGERLHLQEICTPPTIAAFAALVIGACAPLKALCFGPQAPLRFLTDCAKILGDAMIPCMILILGGNLAMGAGDSDMQMLTIIGIVMTRFVALPIVGIVIINIIQKMGVLPIDPLFKLVLILQFCMPTAISLGTIAQLHNYCEKEMAVVLFWLYITSAFFISIWATIALYLL</sequence>
<dbReference type="Proteomes" id="UP001497512">
    <property type="component" value="Chromosome 5"/>
</dbReference>
<feature type="transmembrane region" description="Helical" evidence="6">
    <location>
        <begin position="107"/>
        <end position="126"/>
    </location>
</feature>
<gene>
    <name evidence="7" type="ORF">CSSPTR1EN2_LOCUS17464</name>
</gene>
<evidence type="ECO:0000256" key="3">
    <source>
        <dbReference type="ARBA" id="ARBA00022989"/>
    </source>
</evidence>
<evidence type="ECO:0000256" key="5">
    <source>
        <dbReference type="ARBA" id="ARBA00023294"/>
    </source>
</evidence>
<evidence type="ECO:0000256" key="1">
    <source>
        <dbReference type="ARBA" id="ARBA00004141"/>
    </source>
</evidence>
<feature type="transmembrane region" description="Helical" evidence="6">
    <location>
        <begin position="295"/>
        <end position="317"/>
    </location>
</feature>
<evidence type="ECO:0008006" key="9">
    <source>
        <dbReference type="Google" id="ProtNLM"/>
    </source>
</evidence>
<dbReference type="InterPro" id="IPR004776">
    <property type="entry name" value="Mem_transp_PIN-like"/>
</dbReference>
<keyword evidence="4 6" id="KW-0472">Membrane</keyword>
<feature type="transmembrane region" description="Helical" evidence="6">
    <location>
        <begin position="6"/>
        <end position="35"/>
    </location>
</feature>
<keyword evidence="2 6" id="KW-0812">Transmembrane</keyword>
<keyword evidence="8" id="KW-1185">Reference proteome</keyword>
<dbReference type="PANTHER" id="PTHR31419">
    <property type="entry name" value="PROTEIN PIN-LIKES 2"/>
    <property type="match status" value="1"/>
</dbReference>
<feature type="transmembrane region" description="Helical" evidence="6">
    <location>
        <begin position="395"/>
        <end position="415"/>
    </location>
</feature>
<name>A0ABP0UM02_9BRYO</name>
<dbReference type="Pfam" id="PF03547">
    <property type="entry name" value="Mem_trans"/>
    <property type="match status" value="1"/>
</dbReference>
<evidence type="ECO:0000256" key="6">
    <source>
        <dbReference type="SAM" id="Phobius"/>
    </source>
</evidence>
<keyword evidence="3 6" id="KW-1133">Transmembrane helix</keyword>
<dbReference type="EMBL" id="OZ019897">
    <property type="protein sequence ID" value="CAK9225350.1"/>
    <property type="molecule type" value="Genomic_DNA"/>
</dbReference>
<keyword evidence="5" id="KW-0927">Auxin signaling pathway</keyword>
<feature type="transmembrane region" description="Helical" evidence="6">
    <location>
        <begin position="359"/>
        <end position="383"/>
    </location>
</feature>
<comment type="subcellular location">
    <subcellularLocation>
        <location evidence="1">Membrane</location>
        <topology evidence="1">Multi-pass membrane protein</topology>
    </subcellularLocation>
</comment>
<proteinExistence type="predicted"/>